<evidence type="ECO:0000313" key="2">
    <source>
        <dbReference type="Proteomes" id="UP000010824"/>
    </source>
</evidence>
<dbReference type="Proteomes" id="UP000010824">
    <property type="component" value="Chromosome"/>
</dbReference>
<evidence type="ECO:0008006" key="3">
    <source>
        <dbReference type="Google" id="ProtNLM"/>
    </source>
</evidence>
<dbReference type="InParanoid" id="L0HDD1"/>
<dbReference type="HOGENOM" id="CLU_1665502_0_0_2"/>
<dbReference type="RefSeq" id="WP_015284292.1">
    <property type="nucleotide sequence ID" value="NC_019943.1"/>
</dbReference>
<reference evidence="2" key="1">
    <citation type="submission" date="2011-12" db="EMBL/GenBank/DDBJ databases">
        <title>Complete sequence of Methanoregula formicicum SMSP.</title>
        <authorList>
            <person name="Lucas S."/>
            <person name="Han J."/>
            <person name="Lapidus A."/>
            <person name="Cheng J.-F."/>
            <person name="Goodwin L."/>
            <person name="Pitluck S."/>
            <person name="Peters L."/>
            <person name="Ovchinnikova G."/>
            <person name="Teshima H."/>
            <person name="Detter J.C."/>
            <person name="Han C."/>
            <person name="Tapia R."/>
            <person name="Land M."/>
            <person name="Hauser L."/>
            <person name="Kyrpides N."/>
            <person name="Ivanova N."/>
            <person name="Pagani I."/>
            <person name="Imachi H."/>
            <person name="Tamaki H."/>
            <person name="Sekiguchi Y."/>
            <person name="Kamagata Y."/>
            <person name="Cadillo-Quiroz H."/>
            <person name="Zinder S."/>
            <person name="Liu W.-T."/>
            <person name="Woyke T."/>
        </authorList>
    </citation>
    <scope>NUCLEOTIDE SEQUENCE [LARGE SCALE GENOMIC DNA]</scope>
    <source>
        <strain evidence="2">DSM 22288 / NBRC 105244 / SMSP</strain>
    </source>
</reference>
<dbReference type="KEGG" id="mfo:Metfor_0247"/>
<dbReference type="eggNOG" id="arCOG08058">
    <property type="taxonomic scope" value="Archaea"/>
</dbReference>
<dbReference type="PROSITE" id="PS51257">
    <property type="entry name" value="PROKAR_LIPOPROTEIN"/>
    <property type="match status" value="1"/>
</dbReference>
<dbReference type="GeneID" id="14308920"/>
<reference evidence="1 2" key="2">
    <citation type="journal article" date="2014" name="Genome Announc.">
        <title>Complete Genome Sequence of Methanoregula formicica SMSPT, a Mesophilic Hydrogenotrophic Methanogen Isolated from a Methanogenic Upflow Anaerobic Sludge Blanket Reactor.</title>
        <authorList>
            <person name="Yamamoto K."/>
            <person name="Tamaki H."/>
            <person name="Cadillo-Quiroz H."/>
            <person name="Imachi H."/>
            <person name="Kyrpides N."/>
            <person name="Woyke T."/>
            <person name="Goodwin L."/>
            <person name="Zinder S.H."/>
            <person name="Kamagata Y."/>
            <person name="Liu W.T."/>
        </authorList>
    </citation>
    <scope>NUCLEOTIDE SEQUENCE [LARGE SCALE GENOMIC DNA]</scope>
    <source>
        <strain evidence="2">DSM 22288 / NBRC 105244 / SMSP</strain>
    </source>
</reference>
<name>L0HDD1_METFS</name>
<proteinExistence type="predicted"/>
<dbReference type="AlphaFoldDB" id="L0HDD1"/>
<dbReference type="EMBL" id="CP003167">
    <property type="protein sequence ID" value="AGB01328.1"/>
    <property type="molecule type" value="Genomic_DNA"/>
</dbReference>
<keyword evidence="2" id="KW-1185">Reference proteome</keyword>
<protein>
    <recommendedName>
        <fullName evidence="3">Lipoprotein</fullName>
    </recommendedName>
</protein>
<accession>L0HDD1</accession>
<evidence type="ECO:0000313" key="1">
    <source>
        <dbReference type="EMBL" id="AGB01328.1"/>
    </source>
</evidence>
<sequence precursor="true">MKYHVLAACILMIAGVAIAGCTQGTTTTPASTGTQVATETARITPQVSFSLGDHYLQDPQGYTFQTEKDVLVKEFRVDDPSWGVYFKVQPLSDDVQKCWFSIDVTDVNTQKLVIHDGYGKDQPYEREQWIAMHGDGPYKLTMTGNCAKVWVTAAKRNP</sequence>
<organism evidence="1 2">
    <name type="scientific">Methanoregula formicica (strain DSM 22288 / NBRC 105244 / SMSP)</name>
    <dbReference type="NCBI Taxonomy" id="593750"/>
    <lineage>
        <taxon>Archaea</taxon>
        <taxon>Methanobacteriati</taxon>
        <taxon>Methanobacteriota</taxon>
        <taxon>Stenosarchaea group</taxon>
        <taxon>Methanomicrobia</taxon>
        <taxon>Methanomicrobiales</taxon>
        <taxon>Methanoregulaceae</taxon>
        <taxon>Methanoregula</taxon>
    </lineage>
</organism>
<gene>
    <name evidence="1" type="ordered locus">Metfor_0247</name>
</gene>